<proteinExistence type="predicted"/>
<dbReference type="GO" id="GO:0015648">
    <property type="term" value="F:lipid-linked peptidoglycan transporter activity"/>
    <property type="evidence" value="ECO:0007669"/>
    <property type="project" value="TreeGrafter"/>
</dbReference>
<name>A0A179B5N4_9ACTO</name>
<feature type="transmembrane region" description="Helical" evidence="9">
    <location>
        <begin position="457"/>
        <end position="479"/>
    </location>
</feature>
<evidence type="ECO:0000256" key="7">
    <source>
        <dbReference type="ARBA" id="ARBA00023136"/>
    </source>
</evidence>
<sequence>MKKIGASVAGAAGSIAVLTLLSRLVGFVRTWAQNGALGDTASGEAYSTANTVPNVLFEIAAGGALAGAVIPLVSGFLAKGMKDELERTASALVTWILAVGLPIAGAVALAAEPITRALLGAHKSPEELALAATLLRAFALQVPLYGLSVVLTGILQAHKRFLLPALAPMLSSVAVIAVFAVFAQAANGKQDSPGALTEAAVAWLGWGTTVGVVAFALPQIVPVARIVKLRPTFRFPDGVARRARGLIGAGLGGLLAQQVQIVTIMVVANGFGDTGAYSVYTFANAVYMVPYAVLAVPIATAVFPRLSEAAALPGRPGLTSLTARSTRLVLDVGIVTVALLAVLASPAGLVFEILRPARGMDVAMLAMAPGLAGYALIYHGSRVLYAVEASRAVVLVNSLAWLSVCAALGASVAIGIDGRRQTLIAVGASVSVGMTIGAIGQIAAIRKAVGKRATVGMARSALIVGAASAMGAALGHLAVRLVLGALGTGGIGAFASAAVGGAVVLAAGGGAVFLFDRDALRLAGGGAKEPGVEGSGAEGSDVEGRASDGAGAQ</sequence>
<dbReference type="InterPro" id="IPR051050">
    <property type="entry name" value="Lipid_II_flippase_MurJ/MviN"/>
</dbReference>
<evidence type="ECO:0000256" key="5">
    <source>
        <dbReference type="ARBA" id="ARBA00022984"/>
    </source>
</evidence>
<evidence type="ECO:0000256" key="1">
    <source>
        <dbReference type="ARBA" id="ARBA00004651"/>
    </source>
</evidence>
<feature type="transmembrane region" description="Helical" evidence="9">
    <location>
        <begin position="288"/>
        <end position="307"/>
    </location>
</feature>
<dbReference type="STRING" id="1823756.A4H34_07830"/>
<comment type="subcellular location">
    <subcellularLocation>
        <location evidence="1">Cell membrane</location>
        <topology evidence="1">Multi-pass membrane protein</topology>
    </subcellularLocation>
</comment>
<dbReference type="PRINTS" id="PR01806">
    <property type="entry name" value="VIRFACTRMVIN"/>
</dbReference>
<keyword evidence="2" id="KW-1003">Cell membrane</keyword>
<dbReference type="GO" id="GO:0009252">
    <property type="term" value="P:peptidoglycan biosynthetic process"/>
    <property type="evidence" value="ECO:0007669"/>
    <property type="project" value="UniProtKB-KW"/>
</dbReference>
<keyword evidence="5" id="KW-0573">Peptidoglycan synthesis</keyword>
<feature type="compositionally biased region" description="Gly residues" evidence="8">
    <location>
        <begin position="526"/>
        <end position="537"/>
    </location>
</feature>
<accession>A0A179B5N4</accession>
<dbReference type="GO" id="GO:0008360">
    <property type="term" value="P:regulation of cell shape"/>
    <property type="evidence" value="ECO:0007669"/>
    <property type="project" value="UniProtKB-KW"/>
</dbReference>
<evidence type="ECO:0000256" key="4">
    <source>
        <dbReference type="ARBA" id="ARBA00022960"/>
    </source>
</evidence>
<dbReference type="RefSeq" id="WP_064231604.1">
    <property type="nucleotide sequence ID" value="NZ_LVZK01000001.1"/>
</dbReference>
<dbReference type="Proteomes" id="UP000078368">
    <property type="component" value="Unassembled WGS sequence"/>
</dbReference>
<evidence type="ECO:0000256" key="9">
    <source>
        <dbReference type="SAM" id="Phobius"/>
    </source>
</evidence>
<evidence type="ECO:0000313" key="11">
    <source>
        <dbReference type="Proteomes" id="UP000078368"/>
    </source>
</evidence>
<dbReference type="PANTHER" id="PTHR47019:SF1">
    <property type="entry name" value="LIPID II FLIPPASE MURJ"/>
    <property type="match status" value="1"/>
</dbReference>
<dbReference type="Pfam" id="PF03023">
    <property type="entry name" value="MurJ"/>
    <property type="match status" value="1"/>
</dbReference>
<protein>
    <submittedName>
        <fullName evidence="10">Virulence factor MviN</fullName>
    </submittedName>
</protein>
<feature type="transmembrane region" description="Helical" evidence="9">
    <location>
        <begin position="491"/>
        <end position="515"/>
    </location>
</feature>
<comment type="caution">
    <text evidence="10">The sequence shown here is derived from an EMBL/GenBank/DDBJ whole genome shotgun (WGS) entry which is preliminary data.</text>
</comment>
<dbReference type="GO" id="GO:0034204">
    <property type="term" value="P:lipid translocation"/>
    <property type="evidence" value="ECO:0007669"/>
    <property type="project" value="TreeGrafter"/>
</dbReference>
<feature type="region of interest" description="Disordered" evidence="8">
    <location>
        <begin position="526"/>
        <end position="553"/>
    </location>
</feature>
<reference evidence="10 11" key="1">
    <citation type="submission" date="2016-04" db="EMBL/GenBank/DDBJ databases">
        <title>Peptidophaga gingivicola gen. nov., sp. nov., isolated from human subgingival plaque.</title>
        <authorList>
            <person name="Beall C.J."/>
            <person name="Mokrzan E.M."/>
            <person name="Griffen A.L."/>
            <person name="Leys E.J."/>
        </authorList>
    </citation>
    <scope>NUCLEOTIDE SEQUENCE [LARGE SCALE GENOMIC DNA]</scope>
    <source>
        <strain evidence="10 11">BA112</strain>
    </source>
</reference>
<evidence type="ECO:0000256" key="3">
    <source>
        <dbReference type="ARBA" id="ARBA00022692"/>
    </source>
</evidence>
<feature type="transmembrane region" description="Helical" evidence="9">
    <location>
        <begin position="161"/>
        <end position="183"/>
    </location>
</feature>
<evidence type="ECO:0000256" key="2">
    <source>
        <dbReference type="ARBA" id="ARBA00022475"/>
    </source>
</evidence>
<feature type="transmembrane region" description="Helical" evidence="9">
    <location>
        <begin position="56"/>
        <end position="77"/>
    </location>
</feature>
<evidence type="ECO:0000313" key="10">
    <source>
        <dbReference type="EMBL" id="OAP86998.1"/>
    </source>
</evidence>
<feature type="transmembrane region" description="Helical" evidence="9">
    <location>
        <begin position="392"/>
        <end position="416"/>
    </location>
</feature>
<evidence type="ECO:0000256" key="8">
    <source>
        <dbReference type="SAM" id="MobiDB-lite"/>
    </source>
</evidence>
<keyword evidence="7 9" id="KW-0472">Membrane</keyword>
<feature type="transmembrane region" description="Helical" evidence="9">
    <location>
        <begin position="131"/>
        <end position="154"/>
    </location>
</feature>
<feature type="transmembrane region" description="Helical" evidence="9">
    <location>
        <begin position="203"/>
        <end position="224"/>
    </location>
</feature>
<evidence type="ECO:0000256" key="6">
    <source>
        <dbReference type="ARBA" id="ARBA00022989"/>
    </source>
</evidence>
<dbReference type="AlphaFoldDB" id="A0A179B5N4"/>
<dbReference type="EMBL" id="LVZK01000001">
    <property type="protein sequence ID" value="OAP86998.1"/>
    <property type="molecule type" value="Genomic_DNA"/>
</dbReference>
<keyword evidence="11" id="KW-1185">Reference proteome</keyword>
<gene>
    <name evidence="10" type="ORF">A4H34_07830</name>
</gene>
<feature type="transmembrane region" description="Helical" evidence="9">
    <location>
        <begin position="328"/>
        <end position="350"/>
    </location>
</feature>
<dbReference type="PANTHER" id="PTHR47019">
    <property type="entry name" value="LIPID II FLIPPASE MURJ"/>
    <property type="match status" value="1"/>
</dbReference>
<keyword evidence="6 9" id="KW-1133">Transmembrane helix</keyword>
<feature type="transmembrane region" description="Helical" evidence="9">
    <location>
        <begin position="362"/>
        <end position="380"/>
    </location>
</feature>
<dbReference type="GO" id="GO:0005886">
    <property type="term" value="C:plasma membrane"/>
    <property type="evidence" value="ECO:0007669"/>
    <property type="project" value="UniProtKB-SubCell"/>
</dbReference>
<feature type="transmembrane region" description="Helical" evidence="9">
    <location>
        <begin position="245"/>
        <end position="268"/>
    </location>
</feature>
<feature type="transmembrane region" description="Helical" evidence="9">
    <location>
        <begin position="422"/>
        <end position="445"/>
    </location>
</feature>
<keyword evidence="3 9" id="KW-0812">Transmembrane</keyword>
<dbReference type="InterPro" id="IPR004268">
    <property type="entry name" value="MurJ"/>
</dbReference>
<keyword evidence="4" id="KW-0133">Cell shape</keyword>
<feature type="transmembrane region" description="Helical" evidence="9">
    <location>
        <begin position="89"/>
        <end position="111"/>
    </location>
</feature>
<dbReference type="OrthoDB" id="4350032at2"/>
<organism evidence="10 11">
    <name type="scientific">Peptidiphaga gingivicola</name>
    <dbReference type="NCBI Taxonomy" id="2741497"/>
    <lineage>
        <taxon>Bacteria</taxon>
        <taxon>Bacillati</taxon>
        <taxon>Actinomycetota</taxon>
        <taxon>Actinomycetes</taxon>
        <taxon>Actinomycetales</taxon>
        <taxon>Actinomycetaceae</taxon>
        <taxon>Peptidiphaga</taxon>
    </lineage>
</organism>